<keyword evidence="3" id="KW-0418">Kinase</keyword>
<dbReference type="InterPro" id="IPR017441">
    <property type="entry name" value="Protein_kinase_ATP_BS"/>
</dbReference>
<dbReference type="HOGENOM" id="CLU_444728_0_0_7"/>
<dbReference type="Pfam" id="PF00069">
    <property type="entry name" value="Pkinase"/>
    <property type="match status" value="1"/>
</dbReference>
<dbReference type="Gene3D" id="3.30.200.20">
    <property type="entry name" value="Phosphorylase Kinase, domain 1"/>
    <property type="match status" value="1"/>
</dbReference>
<dbReference type="InterPro" id="IPR000719">
    <property type="entry name" value="Prot_kinase_dom"/>
</dbReference>
<accession>S4XZC6</accession>
<feature type="compositionally biased region" description="Low complexity" evidence="6">
    <location>
        <begin position="567"/>
        <end position="578"/>
    </location>
</feature>
<feature type="compositionally biased region" description="Low complexity" evidence="6">
    <location>
        <begin position="300"/>
        <end position="320"/>
    </location>
</feature>
<evidence type="ECO:0000256" key="4">
    <source>
        <dbReference type="ARBA" id="ARBA00022840"/>
    </source>
</evidence>
<protein>
    <recommendedName>
        <fullName evidence="8">Protein kinase domain-containing protein</fullName>
    </recommendedName>
</protein>
<keyword evidence="7" id="KW-0812">Transmembrane</keyword>
<dbReference type="GO" id="GO:0004674">
    <property type="term" value="F:protein serine/threonine kinase activity"/>
    <property type="evidence" value="ECO:0007669"/>
    <property type="project" value="TreeGrafter"/>
</dbReference>
<dbReference type="PANTHER" id="PTHR43289:SF6">
    <property type="entry name" value="SERINE_THREONINE-PROTEIN KINASE NEKL-3"/>
    <property type="match status" value="1"/>
</dbReference>
<feature type="compositionally biased region" description="Basic and acidic residues" evidence="6">
    <location>
        <begin position="401"/>
        <end position="416"/>
    </location>
</feature>
<feature type="binding site" evidence="5">
    <location>
        <position position="39"/>
    </location>
    <ligand>
        <name>ATP</name>
        <dbReference type="ChEBI" id="CHEBI:30616"/>
    </ligand>
</feature>
<dbReference type="PATRIC" id="fig|1254432.3.peg.5962"/>
<keyword evidence="1" id="KW-0808">Transferase</keyword>
<feature type="compositionally biased region" description="Low complexity" evidence="6">
    <location>
        <begin position="359"/>
        <end position="400"/>
    </location>
</feature>
<evidence type="ECO:0000313" key="10">
    <source>
        <dbReference type="Proteomes" id="UP000014803"/>
    </source>
</evidence>
<feature type="domain" description="Protein kinase" evidence="8">
    <location>
        <begin position="5"/>
        <end position="271"/>
    </location>
</feature>
<reference evidence="9 10" key="1">
    <citation type="journal article" date="2013" name="Sci. Rep.">
        <title>Extraordinary expansion of a Sorangium cellulosum genome from an alkaline milieu.</title>
        <authorList>
            <person name="Han K."/>
            <person name="Li Z.F."/>
            <person name="Peng R."/>
            <person name="Zhu L.P."/>
            <person name="Zhou T."/>
            <person name="Wang L.G."/>
            <person name="Li S.G."/>
            <person name="Zhang X.B."/>
            <person name="Hu W."/>
            <person name="Wu Z.H."/>
            <person name="Qin N."/>
            <person name="Li Y.Z."/>
        </authorList>
    </citation>
    <scope>NUCLEOTIDE SEQUENCE [LARGE SCALE GENOMIC DNA]</scope>
    <source>
        <strain evidence="9 10">So0157-2</strain>
    </source>
</reference>
<dbReference type="InterPro" id="IPR008271">
    <property type="entry name" value="Ser/Thr_kinase_AS"/>
</dbReference>
<evidence type="ECO:0000256" key="2">
    <source>
        <dbReference type="ARBA" id="ARBA00022741"/>
    </source>
</evidence>
<keyword evidence="4 5" id="KW-0067">ATP-binding</keyword>
<feature type="region of interest" description="Disordered" evidence="6">
    <location>
        <begin position="512"/>
        <end position="614"/>
    </location>
</feature>
<dbReference type="EMBL" id="CP003969">
    <property type="protein sequence ID" value="AGP37686.1"/>
    <property type="molecule type" value="Genomic_DNA"/>
</dbReference>
<name>S4XZC6_SORCE</name>
<proteinExistence type="predicted"/>
<dbReference type="PANTHER" id="PTHR43289">
    <property type="entry name" value="MITOGEN-ACTIVATED PROTEIN KINASE KINASE KINASE 20-RELATED"/>
    <property type="match status" value="1"/>
</dbReference>
<feature type="compositionally biased region" description="Pro residues" evidence="6">
    <location>
        <begin position="557"/>
        <end position="566"/>
    </location>
</feature>
<evidence type="ECO:0000256" key="5">
    <source>
        <dbReference type="PROSITE-ProRule" id="PRU10141"/>
    </source>
</evidence>
<dbReference type="eggNOG" id="COG0515">
    <property type="taxonomic scope" value="Bacteria"/>
</dbReference>
<sequence>MGGQYKLVQRLGKGGMGEVWEAADVLDGRRVALKFIACKTDELRRRLLNEARLCGALRHPNIVEIHEVGETDDKDPFLVMQLLTGETLADMLDRKKRIDPPALVARIGRDIAGALDAAHGAKIIHRDLKPANIFLHREPDAEERSFTVKVLDFGVSKSLNATGVQSTMTGLAVGSPAYMSPEQLSMSKRLDHRTDIWSLGIILYEMLTGMRPFRGATVNDVVHQVLFEPIRPVSHRLRSVPPALDELVARCLERDRNHRFPDATSLARALASIAEGTAVSRVILDMSPSPTPNPEQASMGPMPDAGPASPASPRRAPMDFGLGGGPPGFPRRPTMSSSPATAVTAWQESTLPLPPGTPASPGAAQAATEAAGAPRRAPRLAPTGTQLMSPSAPTASPLPAWRREAQPAAETRHPAVDTRSASLPELSPQDGALAHPPEEALGHGAATGQVPGVTTTTAPIARPAAEGAPASAPVSPRRGRDVGAWLYVAVGAGIISTIAALVIVVMLGASSDEPKPAEAPTPPASPGRAPPATATSAVLEAPPIPDAAPTTTASAAPTPPTEPPPSTTSQPATSGAATLRPPAGAVKPSIKQPLRQPCKRFIKTPGCYEPKAKP</sequence>
<feature type="compositionally biased region" description="Low complexity" evidence="6">
    <location>
        <begin position="547"/>
        <end position="556"/>
    </location>
</feature>
<dbReference type="KEGG" id="scu:SCE1572_26345"/>
<dbReference type="AlphaFoldDB" id="S4XZC6"/>
<feature type="region of interest" description="Disordered" evidence="6">
    <location>
        <begin position="284"/>
        <end position="440"/>
    </location>
</feature>
<dbReference type="Proteomes" id="UP000014803">
    <property type="component" value="Chromosome"/>
</dbReference>
<dbReference type="CDD" id="cd14014">
    <property type="entry name" value="STKc_PknB_like"/>
    <property type="match status" value="1"/>
</dbReference>
<dbReference type="PROSITE" id="PS50011">
    <property type="entry name" value="PROTEIN_KINASE_DOM"/>
    <property type="match status" value="1"/>
</dbReference>
<evidence type="ECO:0000256" key="7">
    <source>
        <dbReference type="SAM" id="Phobius"/>
    </source>
</evidence>
<evidence type="ECO:0000259" key="8">
    <source>
        <dbReference type="PROSITE" id="PS50011"/>
    </source>
</evidence>
<evidence type="ECO:0000256" key="1">
    <source>
        <dbReference type="ARBA" id="ARBA00022679"/>
    </source>
</evidence>
<dbReference type="InterPro" id="IPR011009">
    <property type="entry name" value="Kinase-like_dom_sf"/>
</dbReference>
<evidence type="ECO:0000313" key="9">
    <source>
        <dbReference type="EMBL" id="AGP37686.1"/>
    </source>
</evidence>
<dbReference type="PROSITE" id="PS00107">
    <property type="entry name" value="PROTEIN_KINASE_ATP"/>
    <property type="match status" value="1"/>
</dbReference>
<dbReference type="Gene3D" id="1.10.510.10">
    <property type="entry name" value="Transferase(Phosphotransferase) domain 1"/>
    <property type="match status" value="1"/>
</dbReference>
<dbReference type="STRING" id="1254432.SCE1572_26345"/>
<dbReference type="SMART" id="SM00220">
    <property type="entry name" value="S_TKc"/>
    <property type="match status" value="1"/>
</dbReference>
<feature type="compositionally biased region" description="Polar residues" evidence="6">
    <location>
        <begin position="334"/>
        <end position="349"/>
    </location>
</feature>
<gene>
    <name evidence="9" type="ORF">SCE1572_26345</name>
</gene>
<feature type="transmembrane region" description="Helical" evidence="7">
    <location>
        <begin position="484"/>
        <end position="507"/>
    </location>
</feature>
<keyword evidence="7" id="KW-1133">Transmembrane helix</keyword>
<evidence type="ECO:0000256" key="3">
    <source>
        <dbReference type="ARBA" id="ARBA00022777"/>
    </source>
</evidence>
<feature type="compositionally biased region" description="Pro residues" evidence="6">
    <location>
        <begin position="517"/>
        <end position="529"/>
    </location>
</feature>
<keyword evidence="7" id="KW-0472">Membrane</keyword>
<keyword evidence="2 5" id="KW-0547">Nucleotide-binding</keyword>
<dbReference type="GO" id="GO:0005524">
    <property type="term" value="F:ATP binding"/>
    <property type="evidence" value="ECO:0007669"/>
    <property type="project" value="UniProtKB-UniRule"/>
</dbReference>
<organism evidence="9 10">
    <name type="scientific">Sorangium cellulosum So0157-2</name>
    <dbReference type="NCBI Taxonomy" id="1254432"/>
    <lineage>
        <taxon>Bacteria</taxon>
        <taxon>Pseudomonadati</taxon>
        <taxon>Myxococcota</taxon>
        <taxon>Polyangia</taxon>
        <taxon>Polyangiales</taxon>
        <taxon>Polyangiaceae</taxon>
        <taxon>Sorangium</taxon>
    </lineage>
</organism>
<evidence type="ECO:0000256" key="6">
    <source>
        <dbReference type="SAM" id="MobiDB-lite"/>
    </source>
</evidence>
<dbReference type="SUPFAM" id="SSF56112">
    <property type="entry name" value="Protein kinase-like (PK-like)"/>
    <property type="match status" value="1"/>
</dbReference>
<dbReference type="PROSITE" id="PS00108">
    <property type="entry name" value="PROTEIN_KINASE_ST"/>
    <property type="match status" value="1"/>
</dbReference>